<dbReference type="OrthoDB" id="4810634at2759"/>
<gene>
    <name evidence="2" type="ORF">CGGC5_13315</name>
    <name evidence="3" type="ORF">CGGC5_v006190</name>
</gene>
<dbReference type="AlphaFoldDB" id="L2FH64"/>
<reference evidence="2" key="1">
    <citation type="submission" date="2012-08" db="EMBL/GenBank/DDBJ databases">
        <title>Genome analysis of Colletotrichum orbiculare and Colletotrichum fructicola.</title>
        <authorList>
            <person name="Gan P.H.P."/>
            <person name="Ikeda K."/>
            <person name="Irieda H."/>
            <person name="Narusaka M."/>
            <person name="O'Connell R.J."/>
            <person name="Narusaka Y."/>
            <person name="Takano Y."/>
            <person name="Kubo Y."/>
            <person name="Shirasu K."/>
        </authorList>
    </citation>
    <scope>NUCLEOTIDE SEQUENCE</scope>
    <source>
        <strain evidence="2">Nara gc5</strain>
    </source>
</reference>
<evidence type="ECO:0000313" key="3">
    <source>
        <dbReference type="EMBL" id="KAF4486625.1"/>
    </source>
</evidence>
<evidence type="ECO:0000256" key="1">
    <source>
        <dbReference type="SAM" id="SignalP"/>
    </source>
</evidence>
<feature type="signal peptide" evidence="1">
    <location>
        <begin position="1"/>
        <end position="19"/>
    </location>
</feature>
<protein>
    <submittedName>
        <fullName evidence="2">Uncharacterized protein</fullName>
    </submittedName>
</protein>
<keyword evidence="4" id="KW-1185">Reference proteome</keyword>
<sequence length="84" mass="9210">MRFFLAFLLAALQISFASATLRLYKCGTTFPTNSANFERVHQWVSNCSPADQQGCKDLCGQKCRTEGGRQMANGADCDCYCGLA</sequence>
<dbReference type="Proteomes" id="UP000011096">
    <property type="component" value="Unassembled WGS sequence"/>
</dbReference>
<dbReference type="InParanoid" id="L2FH64"/>
<keyword evidence="1" id="KW-0732">Signal</keyword>
<reference evidence="3 4" key="2">
    <citation type="submission" date="2012-08" db="EMBL/GenBank/DDBJ databases">
        <authorList>
            <person name="Gan P.H.P."/>
            <person name="Ikeda K."/>
            <person name="Irieda H."/>
            <person name="Narusaka M."/>
            <person name="O'Connell R.J."/>
            <person name="Narusaka Y."/>
            <person name="Takano Y."/>
            <person name="Kubo Y."/>
            <person name="Shirasu K."/>
        </authorList>
    </citation>
    <scope>NUCLEOTIDE SEQUENCE [LARGE SCALE GENOMIC DNA]</scope>
    <source>
        <strain evidence="3 4">Nara gc5</strain>
    </source>
</reference>
<feature type="chain" id="PRO_5033701314" evidence="1">
    <location>
        <begin position="20"/>
        <end position="84"/>
    </location>
</feature>
<accession>L2FH64</accession>
<evidence type="ECO:0000313" key="4">
    <source>
        <dbReference type="Proteomes" id="UP000011096"/>
    </source>
</evidence>
<dbReference type="EMBL" id="KB021138">
    <property type="protein sequence ID" value="ELA25520.1"/>
    <property type="molecule type" value="Genomic_DNA"/>
</dbReference>
<evidence type="ECO:0000313" key="2">
    <source>
        <dbReference type="EMBL" id="ELA25520.1"/>
    </source>
</evidence>
<dbReference type="HOGENOM" id="CLU_2722066_0_0_1"/>
<dbReference type="EMBL" id="ANPB02000003">
    <property type="protein sequence ID" value="KAF4486625.1"/>
    <property type="molecule type" value="Genomic_DNA"/>
</dbReference>
<organism evidence="2">
    <name type="scientific">Colletotrichum fructicola (strain Nara gc5)</name>
    <name type="common">Anthracnose fungus</name>
    <name type="synonym">Colletotrichum gloeosporioides (strain Nara gc5)</name>
    <dbReference type="NCBI Taxonomy" id="1213859"/>
    <lineage>
        <taxon>Eukaryota</taxon>
        <taxon>Fungi</taxon>
        <taxon>Dikarya</taxon>
        <taxon>Ascomycota</taxon>
        <taxon>Pezizomycotina</taxon>
        <taxon>Sordariomycetes</taxon>
        <taxon>Hypocreomycetidae</taxon>
        <taxon>Glomerellales</taxon>
        <taxon>Glomerellaceae</taxon>
        <taxon>Colletotrichum</taxon>
        <taxon>Colletotrichum gloeosporioides species complex</taxon>
    </lineage>
</organism>
<name>L2FH64_COLFN</name>
<reference evidence="3 4" key="3">
    <citation type="submission" date="2020-04" db="EMBL/GenBank/DDBJ databases">
        <title>Genome sequencing and assembly of multiple isolates from the Colletotrichum gloeosporioides species complex.</title>
        <authorList>
            <person name="Gan P."/>
            <person name="Shirasu K."/>
        </authorList>
    </citation>
    <scope>NUCLEOTIDE SEQUENCE [LARGE SCALE GENOMIC DNA]</scope>
    <source>
        <strain evidence="3 4">Nara gc5</strain>
    </source>
</reference>
<proteinExistence type="predicted"/>